<protein>
    <recommendedName>
        <fullName evidence="3">Glutamate dehydrogenase</fullName>
    </recommendedName>
</protein>
<sequence length="46" mass="5333">MENVQEFMAEVVRKYPGEFEFHQAVEEVAESLAPFLKEKSRSSRTA</sequence>
<reference evidence="1 2" key="1">
    <citation type="submission" date="2020-08" db="EMBL/GenBank/DDBJ databases">
        <title>Bridging the membrane lipid divide: bacteria of the FCB group superphylum have the potential to synthesize archaeal ether lipids.</title>
        <authorList>
            <person name="Villanueva L."/>
            <person name="Von Meijenfeldt F.A.B."/>
            <person name="Westbye A.B."/>
            <person name="Yadav S."/>
            <person name="Hopmans E.C."/>
            <person name="Dutilh B.E."/>
            <person name="Sinninghe Damste J.S."/>
        </authorList>
    </citation>
    <scope>NUCLEOTIDE SEQUENCE [LARGE SCALE GENOMIC DNA]</scope>
    <source>
        <strain evidence="1">NIOZ-UU81</strain>
    </source>
</reference>
<evidence type="ECO:0000313" key="1">
    <source>
        <dbReference type="EMBL" id="MBC8207680.1"/>
    </source>
</evidence>
<comment type="caution">
    <text evidence="1">The sequence shown here is derived from an EMBL/GenBank/DDBJ whole genome shotgun (WGS) entry which is preliminary data.</text>
</comment>
<organism evidence="1 2">
    <name type="scientific">Candidatus Desulfatifera sulfidica</name>
    <dbReference type="NCBI Taxonomy" id="2841691"/>
    <lineage>
        <taxon>Bacteria</taxon>
        <taxon>Pseudomonadati</taxon>
        <taxon>Thermodesulfobacteriota</taxon>
        <taxon>Desulfobulbia</taxon>
        <taxon>Desulfobulbales</taxon>
        <taxon>Desulfobulbaceae</taxon>
        <taxon>Candidatus Desulfatifera</taxon>
    </lineage>
</organism>
<dbReference type="EMBL" id="JACNLK010000009">
    <property type="protein sequence ID" value="MBC8207680.1"/>
    <property type="molecule type" value="Genomic_DNA"/>
</dbReference>
<evidence type="ECO:0000313" key="2">
    <source>
        <dbReference type="Proteomes" id="UP000599024"/>
    </source>
</evidence>
<dbReference type="Gene3D" id="1.10.285.10">
    <property type="entry name" value="Glutamate Dehydrogenase, chain A, domain 3"/>
    <property type="match status" value="1"/>
</dbReference>
<dbReference type="Proteomes" id="UP000599024">
    <property type="component" value="Unassembled WGS sequence"/>
</dbReference>
<gene>
    <name evidence="1" type="ORF">H8E79_00720</name>
</gene>
<name>A0A8J6NA63_9BACT</name>
<evidence type="ECO:0008006" key="3">
    <source>
        <dbReference type="Google" id="ProtNLM"/>
    </source>
</evidence>
<accession>A0A8J6NA63</accession>
<dbReference type="AlphaFoldDB" id="A0A8J6NA63"/>
<proteinExistence type="predicted"/>